<dbReference type="Pfam" id="PF04879">
    <property type="entry name" value="Molybdop_Fe4S4"/>
    <property type="match status" value="1"/>
</dbReference>
<dbReference type="InterPro" id="IPR006963">
    <property type="entry name" value="Mopterin_OxRdtase_4Fe-4S_dom"/>
</dbReference>
<feature type="domain" description="4Fe-4S Mo/W bis-MGD-type" evidence="12">
    <location>
        <begin position="22"/>
        <end position="78"/>
    </location>
</feature>
<dbReference type="GO" id="GO:0045333">
    <property type="term" value="P:cellular respiration"/>
    <property type="evidence" value="ECO:0007669"/>
    <property type="project" value="UniProtKB-ARBA"/>
</dbReference>
<dbReference type="SUPFAM" id="SSF50692">
    <property type="entry name" value="ADC-like"/>
    <property type="match status" value="1"/>
</dbReference>
<name>A0A9W6LT02_9HYPH</name>
<keyword evidence="8" id="KW-0408">Iron</keyword>
<evidence type="ECO:0000256" key="11">
    <source>
        <dbReference type="SAM" id="MobiDB-lite"/>
    </source>
</evidence>
<dbReference type="InterPro" id="IPR007419">
    <property type="entry name" value="BFD-like_2Fe2S-bd_dom"/>
</dbReference>
<dbReference type="GO" id="GO:0043546">
    <property type="term" value="F:molybdopterin cofactor binding"/>
    <property type="evidence" value="ECO:0007669"/>
    <property type="project" value="InterPro"/>
</dbReference>
<dbReference type="SMART" id="SM00926">
    <property type="entry name" value="Molybdop_Fe4S4"/>
    <property type="match status" value="1"/>
</dbReference>
<dbReference type="Pfam" id="PF01568">
    <property type="entry name" value="Molydop_binding"/>
    <property type="match status" value="1"/>
</dbReference>
<evidence type="ECO:0000256" key="5">
    <source>
        <dbReference type="ARBA" id="ARBA00022505"/>
    </source>
</evidence>
<keyword evidence="10" id="KW-0534">Nitrate assimilation</keyword>
<dbReference type="InterPro" id="IPR006656">
    <property type="entry name" value="Mopterin_OxRdtase"/>
</dbReference>
<dbReference type="RefSeq" id="WP_432806789.1">
    <property type="nucleotide sequence ID" value="NZ_BSEC01000001.1"/>
</dbReference>
<dbReference type="CDD" id="cd02754">
    <property type="entry name" value="MopB_Nitrate-R-NapA-like"/>
    <property type="match status" value="1"/>
</dbReference>
<evidence type="ECO:0000256" key="10">
    <source>
        <dbReference type="ARBA" id="ARBA00023063"/>
    </source>
</evidence>
<comment type="cofactor">
    <cofactor evidence="1">
        <name>Mo-bis(molybdopterin guanine dinucleotide)</name>
        <dbReference type="ChEBI" id="CHEBI:60539"/>
    </cofactor>
</comment>
<sequence>MFEEPMTSEGATGVETTPPRATAPTRTTCPYCGVGCGVLATPDGAGGAEIAGDPNHPANFGRLCSKGTALGETLGLDGRLLHPMRRQADGSFARVSWDSALDEIAGRLASIVARDGPDAVAFYLSGQLLTEDYYVANKLMKGFIGSANVDTNSRLCMASAVAGHKRAFGADVVPGCYEDLDLADLIVLVGSNAAWCHPVLYRRIMRNRETRGAKLVVIDTRQTASTEDADLFLQIAPGGDQALFSGLLAHLAATGAVDADFVAQHTSGFDFALDAARRLAPDAASTARLTGLAESDVSAFFALFAETPRVVTAFSQGVNQSAQGTDKTNAILNCHLATGRIGRTGAGPFSLTGQPNAMGGREVGGLANTLAAHMGFEPESIERVGRFWRAPRMATQEGLKAVQMFDAVAKGKIKALWIAGTNPAASLPDADAVREALGGLELLIVSDNVRLTDTIGGGAHILLPAQAWGEKSGTVTNSERRISRQRAFLAPPGETRPDWAIFADVGRRMGFDGFSFSSAAAVFAEHAALSAFENAGARAFDIGGLAQLSESAYAALEPTQWPVRHGEAKGRARLFAEGGFCTPARRAHFAAPATPRLAEALTPDFPLRLNTGRVRDQWHTMTRSGASVRLANHTLEPYVDIHPDDAATAHVVDNGFARVATARGACVLRVRVTARQARGQLFAPIHWTDQTAAQARIGALVGPHVDPVSGQPESKATPAAIAPHAFARQGFLLSRHPLTPPGRAWWARAAIRKGFGYLLASDADNLEWIEALRSLAPHAEAVEFCDAARGLYRAALFADDRIELLLALGPTPVSWEPWLDFFAAEHLPPGPRFAFLSQGTRAGGGDASPVVCACHNVSAAKIEAAISEGCQDATQIGAVLRAGTNCGSCLPEIRRMLAQAGRPPS</sequence>
<evidence type="ECO:0000256" key="7">
    <source>
        <dbReference type="ARBA" id="ARBA00023002"/>
    </source>
</evidence>
<dbReference type="Gene3D" id="3.40.228.10">
    <property type="entry name" value="Dimethylsulfoxide Reductase, domain 2"/>
    <property type="match status" value="1"/>
</dbReference>
<evidence type="ECO:0000313" key="13">
    <source>
        <dbReference type="EMBL" id="GLI93864.1"/>
    </source>
</evidence>
<evidence type="ECO:0000256" key="2">
    <source>
        <dbReference type="ARBA" id="ARBA00001966"/>
    </source>
</evidence>
<dbReference type="PANTHER" id="PTHR43105:SF9">
    <property type="entry name" value="NADPH-FE(3+) OXIDOREDUCTASE SUBUNIT ALPHA"/>
    <property type="match status" value="1"/>
</dbReference>
<dbReference type="EMBL" id="BSEC01000001">
    <property type="protein sequence ID" value="GLI93864.1"/>
    <property type="molecule type" value="Genomic_DNA"/>
</dbReference>
<comment type="similarity">
    <text evidence="3">Belongs to the prokaryotic molybdopterin-containing oxidoreductase family. NasA/NapA/NarB subfamily.</text>
</comment>
<dbReference type="GO" id="GO:0046872">
    <property type="term" value="F:metal ion binding"/>
    <property type="evidence" value="ECO:0007669"/>
    <property type="project" value="UniProtKB-KW"/>
</dbReference>
<dbReference type="Pfam" id="PF00384">
    <property type="entry name" value="Molybdopterin"/>
    <property type="match status" value="1"/>
</dbReference>
<evidence type="ECO:0000256" key="9">
    <source>
        <dbReference type="ARBA" id="ARBA00023014"/>
    </source>
</evidence>
<keyword evidence="4" id="KW-0004">4Fe-4S</keyword>
<dbReference type="InterPro" id="IPR009010">
    <property type="entry name" value="Asp_de-COase-like_dom_sf"/>
</dbReference>
<dbReference type="AlphaFoldDB" id="A0A9W6LT02"/>
<organism evidence="13 14">
    <name type="scientific">Methylocystis echinoides</name>
    <dbReference type="NCBI Taxonomy" id="29468"/>
    <lineage>
        <taxon>Bacteria</taxon>
        <taxon>Pseudomonadati</taxon>
        <taxon>Pseudomonadota</taxon>
        <taxon>Alphaproteobacteria</taxon>
        <taxon>Hyphomicrobiales</taxon>
        <taxon>Methylocystaceae</taxon>
        <taxon>Methylocystis</taxon>
    </lineage>
</organism>
<dbReference type="Gene3D" id="2.20.25.90">
    <property type="entry name" value="ADC-like domains"/>
    <property type="match status" value="1"/>
</dbReference>
<comment type="caution">
    <text evidence="13">The sequence shown here is derived from an EMBL/GenBank/DDBJ whole genome shotgun (WGS) entry which is preliminary data.</text>
</comment>
<keyword evidence="14" id="KW-1185">Reference proteome</keyword>
<proteinExistence type="inferred from homology"/>
<dbReference type="Pfam" id="PF04324">
    <property type="entry name" value="Fer2_BFD"/>
    <property type="match status" value="1"/>
</dbReference>
<dbReference type="GO" id="GO:1990204">
    <property type="term" value="C:oxidoreductase complex"/>
    <property type="evidence" value="ECO:0007669"/>
    <property type="project" value="UniProtKB-ARBA"/>
</dbReference>
<reference evidence="13" key="1">
    <citation type="journal article" date="2023" name="Int. J. Syst. Evol. Microbiol.">
        <title>Methylocystis iwaonis sp. nov., a type II methane-oxidizing bacterium from surface soil of a rice paddy field in Japan, and emended description of the genus Methylocystis (ex Whittenbury et al. 1970) Bowman et al. 1993.</title>
        <authorList>
            <person name="Kaise H."/>
            <person name="Sawadogo J.B."/>
            <person name="Alam M.S."/>
            <person name="Ueno C."/>
            <person name="Dianou D."/>
            <person name="Shinjo R."/>
            <person name="Asakawa S."/>
        </authorList>
    </citation>
    <scope>NUCLEOTIDE SEQUENCE</scope>
    <source>
        <strain evidence="13">LMG27198</strain>
    </source>
</reference>
<evidence type="ECO:0000256" key="1">
    <source>
        <dbReference type="ARBA" id="ARBA00001942"/>
    </source>
</evidence>
<dbReference type="GO" id="GO:0042128">
    <property type="term" value="P:nitrate assimilation"/>
    <property type="evidence" value="ECO:0007669"/>
    <property type="project" value="UniProtKB-KW"/>
</dbReference>
<dbReference type="InterPro" id="IPR006657">
    <property type="entry name" value="MoPterin_dinucl-bd_dom"/>
</dbReference>
<accession>A0A9W6LT02</accession>
<keyword evidence="9" id="KW-0411">Iron-sulfur</keyword>
<feature type="compositionally biased region" description="Low complexity" evidence="11">
    <location>
        <begin position="16"/>
        <end position="25"/>
    </location>
</feature>
<evidence type="ECO:0000256" key="4">
    <source>
        <dbReference type="ARBA" id="ARBA00022485"/>
    </source>
</evidence>
<keyword evidence="7" id="KW-0560">Oxidoreductase</keyword>
<protein>
    <submittedName>
        <fullName evidence="13">Nitrate reductase</fullName>
    </submittedName>
</protein>
<dbReference type="PROSITE" id="PS51669">
    <property type="entry name" value="4FE4S_MOW_BIS_MGD"/>
    <property type="match status" value="1"/>
</dbReference>
<evidence type="ECO:0000256" key="6">
    <source>
        <dbReference type="ARBA" id="ARBA00022723"/>
    </source>
</evidence>
<comment type="cofactor">
    <cofactor evidence="2">
        <name>[4Fe-4S] cluster</name>
        <dbReference type="ChEBI" id="CHEBI:49883"/>
    </cofactor>
</comment>
<dbReference type="GO" id="GO:0016020">
    <property type="term" value="C:membrane"/>
    <property type="evidence" value="ECO:0007669"/>
    <property type="project" value="TreeGrafter"/>
</dbReference>
<evidence type="ECO:0000259" key="12">
    <source>
        <dbReference type="PROSITE" id="PS51669"/>
    </source>
</evidence>
<keyword evidence="5" id="KW-0500">Molybdenum</keyword>
<dbReference type="InterPro" id="IPR041957">
    <property type="entry name" value="CT_Nitrate-R-NapA-like"/>
</dbReference>
<evidence type="ECO:0000256" key="3">
    <source>
        <dbReference type="ARBA" id="ARBA00008747"/>
    </source>
</evidence>
<dbReference type="GO" id="GO:0051539">
    <property type="term" value="F:4 iron, 4 sulfur cluster binding"/>
    <property type="evidence" value="ECO:0007669"/>
    <property type="project" value="UniProtKB-KW"/>
</dbReference>
<dbReference type="Gene3D" id="3.40.50.740">
    <property type="match status" value="1"/>
</dbReference>
<dbReference type="CDD" id="cd02791">
    <property type="entry name" value="MopB_CT_Nitrate-R-NapA-like"/>
    <property type="match status" value="1"/>
</dbReference>
<dbReference type="Gene3D" id="1.10.10.1100">
    <property type="entry name" value="BFD-like [2Fe-2S]-binding domain"/>
    <property type="match status" value="1"/>
</dbReference>
<evidence type="ECO:0000256" key="8">
    <source>
        <dbReference type="ARBA" id="ARBA00023004"/>
    </source>
</evidence>
<evidence type="ECO:0000313" key="14">
    <source>
        <dbReference type="Proteomes" id="UP001144323"/>
    </source>
</evidence>
<feature type="region of interest" description="Disordered" evidence="11">
    <location>
        <begin position="1"/>
        <end position="25"/>
    </location>
</feature>
<dbReference type="GO" id="GO:0016491">
    <property type="term" value="F:oxidoreductase activity"/>
    <property type="evidence" value="ECO:0007669"/>
    <property type="project" value="UniProtKB-KW"/>
</dbReference>
<keyword evidence="6" id="KW-0479">Metal-binding</keyword>
<gene>
    <name evidence="13" type="primary">nasA</name>
    <name evidence="13" type="ORF">LMG27198_28560</name>
</gene>
<dbReference type="PANTHER" id="PTHR43105">
    <property type="entry name" value="RESPIRATORY NITRATE REDUCTASE"/>
    <property type="match status" value="1"/>
</dbReference>
<dbReference type="InterPro" id="IPR041854">
    <property type="entry name" value="BFD-like_2Fe2S-bd_dom_sf"/>
</dbReference>
<dbReference type="InterPro" id="IPR050123">
    <property type="entry name" value="Prok_molybdopt-oxidoreductase"/>
</dbReference>
<dbReference type="SUPFAM" id="SSF53706">
    <property type="entry name" value="Formate dehydrogenase/DMSO reductase, domains 1-3"/>
    <property type="match status" value="1"/>
</dbReference>
<dbReference type="Gene3D" id="2.40.40.20">
    <property type="match status" value="1"/>
</dbReference>
<dbReference type="Proteomes" id="UP001144323">
    <property type="component" value="Unassembled WGS sequence"/>
</dbReference>